<feature type="domain" description="DUF3730" evidence="3">
    <location>
        <begin position="464"/>
        <end position="658"/>
    </location>
</feature>
<feature type="compositionally biased region" description="Acidic residues" evidence="1">
    <location>
        <begin position="704"/>
        <end position="722"/>
    </location>
</feature>
<name>A0A3P8WQ04_CYNSE</name>
<dbReference type="InParanoid" id="A0A3P8WQ04"/>
<dbReference type="InterPro" id="IPR022542">
    <property type="entry name" value="FOCAD/RST1_DUF3730"/>
</dbReference>
<dbReference type="Pfam" id="PF12530">
    <property type="entry name" value="DUF3730"/>
    <property type="match status" value="1"/>
</dbReference>
<dbReference type="Ensembl" id="ENSCSET00000029204.1">
    <property type="protein sequence ID" value="ENSCSEP00000028809.1"/>
    <property type="gene ID" value="ENSCSEG00000018417.1"/>
</dbReference>
<dbReference type="PANTHER" id="PTHR16212">
    <property type="entry name" value="FOCADHESIN FAMILY MEMBER"/>
    <property type="match status" value="1"/>
</dbReference>
<dbReference type="PANTHER" id="PTHR16212:SF4">
    <property type="entry name" value="FOCADHESIN"/>
    <property type="match status" value="1"/>
</dbReference>
<dbReference type="Pfam" id="PF11229">
    <property type="entry name" value="Focadhesin"/>
    <property type="match status" value="1"/>
</dbReference>
<protein>
    <submittedName>
        <fullName evidence="4">Focadhesin</fullName>
    </submittedName>
</protein>
<dbReference type="InterPro" id="IPR021392">
    <property type="entry name" value="Focadhesin_C"/>
</dbReference>
<dbReference type="GO" id="GO:0060147">
    <property type="term" value="P:regulation of post-transcriptional gene silencing"/>
    <property type="evidence" value="ECO:0007669"/>
    <property type="project" value="InterPro"/>
</dbReference>
<evidence type="ECO:0000256" key="1">
    <source>
        <dbReference type="SAM" id="MobiDB-lite"/>
    </source>
</evidence>
<dbReference type="SUPFAM" id="SSF48371">
    <property type="entry name" value="ARM repeat"/>
    <property type="match status" value="2"/>
</dbReference>
<dbReference type="OMA" id="GQLFSWF"/>
<evidence type="ECO:0000313" key="4">
    <source>
        <dbReference type="Ensembl" id="ENSCSEP00000028809.1"/>
    </source>
</evidence>
<evidence type="ECO:0000259" key="3">
    <source>
        <dbReference type="Pfam" id="PF12530"/>
    </source>
</evidence>
<feature type="region of interest" description="Disordered" evidence="1">
    <location>
        <begin position="690"/>
        <end position="722"/>
    </location>
</feature>
<reference evidence="4 5" key="1">
    <citation type="journal article" date="2014" name="Nat. Genet.">
        <title>Whole-genome sequence of a flatfish provides insights into ZW sex chromosome evolution and adaptation to a benthic lifestyle.</title>
        <authorList>
            <person name="Chen S."/>
            <person name="Zhang G."/>
            <person name="Shao C."/>
            <person name="Huang Q."/>
            <person name="Liu G."/>
            <person name="Zhang P."/>
            <person name="Song W."/>
            <person name="An N."/>
            <person name="Chalopin D."/>
            <person name="Volff J.N."/>
            <person name="Hong Y."/>
            <person name="Li Q."/>
            <person name="Sha Z."/>
            <person name="Zhou H."/>
            <person name="Xie M."/>
            <person name="Yu Q."/>
            <person name="Liu Y."/>
            <person name="Xiang H."/>
            <person name="Wang N."/>
            <person name="Wu K."/>
            <person name="Yang C."/>
            <person name="Zhou Q."/>
            <person name="Liao X."/>
            <person name="Yang L."/>
            <person name="Hu Q."/>
            <person name="Zhang J."/>
            <person name="Meng L."/>
            <person name="Jin L."/>
            <person name="Tian Y."/>
            <person name="Lian J."/>
            <person name="Yang J."/>
            <person name="Miao G."/>
            <person name="Liu S."/>
            <person name="Liang Z."/>
            <person name="Yan F."/>
            <person name="Li Y."/>
            <person name="Sun B."/>
            <person name="Zhang H."/>
            <person name="Zhang J."/>
            <person name="Zhu Y."/>
            <person name="Du M."/>
            <person name="Zhao Y."/>
            <person name="Schartl M."/>
            <person name="Tang Q."/>
            <person name="Wang J."/>
        </authorList>
    </citation>
    <scope>NUCLEOTIDE SEQUENCE</scope>
</reference>
<sequence length="1711" mass="187765">EKGRNGQITQSSVQGPALECLWEQCCSDSALVRIACCDAVVLLVEQGHADLHYILNSVLNLLPSARNAQGLFKVIGRLLQMQADQRDRESRFCCPYSIRSNPHPYITALENRAECWPALLLEIDDFIQQTVDSDEPAYITMLEPFLQYLYCEPQQQSQHALLRHSLLRVLLPTVPGAGSDSRTMKSPSSVSNSLLHCLCQLVPYMQVLESVEAVLELCGFISALLPAVLGCSEDLWRTERARLVLHLLCACQRCLKLNGDCRPLLKLLHQLIPACQQELPVDELIFGVALLLVEAPAVQQNSLLKLALSLVLEQGETSPWLSPVLVLPVLQLLSCSSLTEPLADRKTHNLNQELANNLLSSISRQTDRPRQAGSQLVLPLDSWYSELSTALSVLYRVASDPAQATDWLLSVSSAVSSSQRLPRSLTLVVTHLIVTGQEDVCQLALNASQAVAAADPCQVPSLVPVLLFKLGKEKNPLKAHAVLNCLPNLGTHKLCVPMMLQTLHMLASAPRLRAVAMRLMTTLWKKQDRVYPELQRLLGQQDSRAVVGKDAQWEQILARAASLRDICRERPYQHAGDMLASITQTLNQCTKADMATPAALALQGLQELCRAEVVDIISAWRRLGPELSCETRPLMIKAVAELLALVPQLAVKSEEYEVNQHFFFFLDPQVASCGFRALADFDEVVHKTTLLPEAARPPPKQPADEDNIERKEEEEEEKEEDLSIPGASYVKLLALTPVSVLPAFELFLTSLVRQEMSQMPRGVYFSALRGGNLRSDQGKTVAGIPSFMLRTYEKNKQPGLKPGLAAGLLLSYELPVQTDRNGKPIDRFLVSRSRSYQQMLTALIHEVNIQPSEWHRALLLPQAWRDFVSRVFHAVLQGRRADMEMQQKQGKGNPEELQYQQHCAWLWSEGTSLLALSGLAAVLAKYESNLPADNDGSLGAGPEFVPTASWLSMVLETLLSIISSSYKARGQVFPWFLHRSYSGENTASAIARSCACLALSLLVPVLVVWQKDAVARVVSALQAGLPGSPSADDSQAVQFHSGLGLGMLCVCLCDTELVLTSLEALEKCSFNPNLEYNTGCVLGLGLVLAALCSSGLKEQLPPVTQTLDKLLSNLQDSSGQGRMLQEVLAYAVASVTVSAFSGGLIDAAKAEEAMNTLWCPLSSQTPGFSLSLGLIVHGLTVSGHGKAEDIHPRLLAAWIKILLAEGCPTMQRLAAVNGLVALVGSESYLIQVKSETELSSQQQSRLNEVIRAITQVITFSGAIGLQSNSASLVGHLHLAQMSTSHSHTAVPQDFSYLPEKSIIRAVVDFLSEAGKKGPEVCPPAMVKAALNSLASVGSSSQYPPINWNSVLSPLMRLSCREDVQHQCVVLAACQAQSSQSASLFLGSWLSPPLVHRLSVSTSRAHLYETLGLWMKHVAEDKLQVYVESLGLQQFQEDVRPQRLSLCRALLQGLPQAMALPNPPSNCWTILCSTTEKIFTLLPDQIQDELVELYVGVAKCLSEMSDAQIERVTRVTESQMEKTCFTLSYLTSQGRVPLLSLNDVIAGVLRGWPSHRVGWLLLQTLYQCRLAAGSNTGVNKRLEWLLELMGHIRNVAYGATVVSCGDTQLATNFLFQLFAAAVVSWADLCTPLLLGIRATWFPWQPGSKPEALQHSLYGKESHTDHALHQCLLGLPHSLTLLLDKEPWSTALLALKSSAEFRKKAVWTRAYGW</sequence>
<reference evidence="4" key="2">
    <citation type="submission" date="2025-08" db="UniProtKB">
        <authorList>
            <consortium name="Ensembl"/>
        </authorList>
    </citation>
    <scope>IDENTIFICATION</scope>
</reference>
<keyword evidence="5" id="KW-1185">Reference proteome</keyword>
<proteinExistence type="predicted"/>
<feature type="domain" description="Focadhesin C-terminal" evidence="2">
    <location>
        <begin position="1162"/>
        <end position="1688"/>
    </location>
</feature>
<evidence type="ECO:0000313" key="5">
    <source>
        <dbReference type="Proteomes" id="UP000265120"/>
    </source>
</evidence>
<accession>A0A3P8WQ04</accession>
<dbReference type="InterPro" id="IPR045163">
    <property type="entry name" value="Focadhesin/RST1"/>
</dbReference>
<reference evidence="4" key="3">
    <citation type="submission" date="2025-09" db="UniProtKB">
        <authorList>
            <consortium name="Ensembl"/>
        </authorList>
    </citation>
    <scope>IDENTIFICATION</scope>
</reference>
<organism evidence="4 5">
    <name type="scientific">Cynoglossus semilaevis</name>
    <name type="common">Tongue sole</name>
    <dbReference type="NCBI Taxonomy" id="244447"/>
    <lineage>
        <taxon>Eukaryota</taxon>
        <taxon>Metazoa</taxon>
        <taxon>Chordata</taxon>
        <taxon>Craniata</taxon>
        <taxon>Vertebrata</taxon>
        <taxon>Euteleostomi</taxon>
        <taxon>Actinopterygii</taxon>
        <taxon>Neopterygii</taxon>
        <taxon>Teleostei</taxon>
        <taxon>Neoteleostei</taxon>
        <taxon>Acanthomorphata</taxon>
        <taxon>Carangaria</taxon>
        <taxon>Pleuronectiformes</taxon>
        <taxon>Pleuronectoidei</taxon>
        <taxon>Cynoglossidae</taxon>
        <taxon>Cynoglossinae</taxon>
        <taxon>Cynoglossus</taxon>
    </lineage>
</organism>
<dbReference type="GeneTree" id="ENSGT00390000004438"/>
<evidence type="ECO:0000259" key="2">
    <source>
        <dbReference type="Pfam" id="PF11229"/>
    </source>
</evidence>
<dbReference type="InterPro" id="IPR016024">
    <property type="entry name" value="ARM-type_fold"/>
</dbReference>
<dbReference type="STRING" id="244447.ENSCSEP00000028809"/>
<dbReference type="Proteomes" id="UP000265120">
    <property type="component" value="Chromosome 1"/>
</dbReference>
<dbReference type="FunCoup" id="A0A3P8WQ04">
    <property type="interactions" value="596"/>
</dbReference>